<evidence type="ECO:0000256" key="2">
    <source>
        <dbReference type="SAM" id="Phobius"/>
    </source>
</evidence>
<keyword evidence="2" id="KW-0472">Membrane</keyword>
<evidence type="ECO:0000313" key="3">
    <source>
        <dbReference type="EMBL" id="KKR91974.1"/>
    </source>
</evidence>
<name>A0A0G0UT87_9BACT</name>
<feature type="region of interest" description="Disordered" evidence="1">
    <location>
        <begin position="1"/>
        <end position="27"/>
    </location>
</feature>
<evidence type="ECO:0000313" key="4">
    <source>
        <dbReference type="Proteomes" id="UP000034676"/>
    </source>
</evidence>
<dbReference type="Proteomes" id="UP000034676">
    <property type="component" value="Unassembled WGS sequence"/>
</dbReference>
<dbReference type="EMBL" id="LCAO01000006">
    <property type="protein sequence ID" value="KKR91974.1"/>
    <property type="molecule type" value="Genomic_DNA"/>
</dbReference>
<keyword evidence="2" id="KW-0812">Transmembrane</keyword>
<reference evidence="3 4" key="1">
    <citation type="journal article" date="2015" name="Nature">
        <title>rRNA introns, odd ribosomes, and small enigmatic genomes across a large radiation of phyla.</title>
        <authorList>
            <person name="Brown C.T."/>
            <person name="Hug L.A."/>
            <person name="Thomas B.C."/>
            <person name="Sharon I."/>
            <person name="Castelle C.J."/>
            <person name="Singh A."/>
            <person name="Wilkins M.J."/>
            <person name="Williams K.H."/>
            <person name="Banfield J.F."/>
        </authorList>
    </citation>
    <scope>NUCLEOTIDE SEQUENCE [LARGE SCALE GENOMIC DNA]</scope>
</reference>
<protein>
    <submittedName>
        <fullName evidence="3">Uncharacterized protein</fullName>
    </submittedName>
</protein>
<evidence type="ECO:0000256" key="1">
    <source>
        <dbReference type="SAM" id="MobiDB-lite"/>
    </source>
</evidence>
<feature type="transmembrane region" description="Helical" evidence="2">
    <location>
        <begin position="65"/>
        <end position="87"/>
    </location>
</feature>
<feature type="compositionally biased region" description="Polar residues" evidence="1">
    <location>
        <begin position="1"/>
        <end position="19"/>
    </location>
</feature>
<organism evidence="3 4">
    <name type="scientific">Candidatus Woesebacteria bacterium GW2011_GWA1_41_13b</name>
    <dbReference type="NCBI Taxonomy" id="1618555"/>
    <lineage>
        <taxon>Bacteria</taxon>
        <taxon>Candidatus Woeseibacteriota</taxon>
    </lineage>
</organism>
<sequence>MDPTNQNPITPGSMPSTEDSGVGVPVPPPISMVPPVVEEPVVTPTPTPVIPVVETKPKATWGKGALVGAIGAILVLVVGVFVGTSVVTNLQNKVNPEKKAAQADDDCKRDGGCFNGAECIPAGDSRPQTNADSGCSYKCVGPGQWELLSCPSGGGAGSPEADLGCGGTGQYPCGGGVDRCSGKCDGNLSCPSVQGDDKCGQSLTSGGGDTKDKQGCVGNNCPGGNQEVSWVNGTAVIPPCCVGWRYTCQGDVLERGCTLSAFKKEGPIRQGSVSVDPVACGTTVQADVSCYPIENGVCQSGGNSLPTSFKNAYGGTCVTQQQMVDCGGTCSTSDTRPRNGCLDGLSCTLRGGNTVCWGTRCETSEPTPTPTPTPPPASSASCQRLEYYRDGAMLPGGKNDIRVGDVITVRGFASVNNTTVSNIRFTVNAGGVAQVYSGTGLQLVGGLWQADSPPITIAATSYSISATPIFP</sequence>
<gene>
    <name evidence="3" type="ORF">UU42_C0006G0013</name>
</gene>
<comment type="caution">
    <text evidence="3">The sequence shown here is derived from an EMBL/GenBank/DDBJ whole genome shotgun (WGS) entry which is preliminary data.</text>
</comment>
<accession>A0A0G0UT87</accession>
<proteinExistence type="predicted"/>
<dbReference type="AlphaFoldDB" id="A0A0G0UT87"/>
<keyword evidence="2" id="KW-1133">Transmembrane helix</keyword>